<evidence type="ECO:0000313" key="1">
    <source>
        <dbReference type="EMBL" id="TSE09320.1"/>
    </source>
</evidence>
<keyword evidence="2" id="KW-1185">Reference proteome</keyword>
<evidence type="ECO:0000313" key="2">
    <source>
        <dbReference type="Proteomes" id="UP000318833"/>
    </source>
</evidence>
<organism evidence="1 2">
    <name type="scientific">Aquimarina algiphila</name>
    <dbReference type="NCBI Taxonomy" id="2047982"/>
    <lineage>
        <taxon>Bacteria</taxon>
        <taxon>Pseudomonadati</taxon>
        <taxon>Bacteroidota</taxon>
        <taxon>Flavobacteriia</taxon>
        <taxon>Flavobacteriales</taxon>
        <taxon>Flavobacteriaceae</taxon>
        <taxon>Aquimarina</taxon>
    </lineage>
</organism>
<gene>
    <name evidence="1" type="ORF">FOF46_08670</name>
</gene>
<dbReference type="AlphaFoldDB" id="A0A554VM87"/>
<accession>A0A554VM87</accession>
<comment type="caution">
    <text evidence="1">The sequence shown here is derived from an EMBL/GenBank/DDBJ whole genome shotgun (WGS) entry which is preliminary data.</text>
</comment>
<dbReference type="Proteomes" id="UP000318833">
    <property type="component" value="Unassembled WGS sequence"/>
</dbReference>
<name>A0A554VM87_9FLAO</name>
<sequence length="95" mass="11024">MDTFINTKIKQMIFLEQRIKEYKNNCGEDFRGILNKKCKLTGDELLEIENLAHLAHLHKNKLLSGALSTEFEDKIKNIKTQLSIDDLIDLLISTY</sequence>
<protein>
    <submittedName>
        <fullName evidence="1">Uncharacterized protein</fullName>
    </submittedName>
</protein>
<dbReference type="EMBL" id="VLNR01000014">
    <property type="protein sequence ID" value="TSE09320.1"/>
    <property type="molecule type" value="Genomic_DNA"/>
</dbReference>
<reference evidence="1 2" key="1">
    <citation type="submission" date="2019-07" db="EMBL/GenBank/DDBJ databases">
        <title>The draft genome sequence of Aquimarina algiphila M91.</title>
        <authorList>
            <person name="Meng X."/>
        </authorList>
    </citation>
    <scope>NUCLEOTIDE SEQUENCE [LARGE SCALE GENOMIC DNA]</scope>
    <source>
        <strain evidence="1 2">M91</strain>
    </source>
</reference>
<proteinExistence type="predicted"/>